<evidence type="ECO:0000313" key="4">
    <source>
        <dbReference type="EMBL" id="UQC77488.1"/>
    </source>
</evidence>
<dbReference type="Pfam" id="PF00106">
    <property type="entry name" value="adh_short"/>
    <property type="match status" value="2"/>
</dbReference>
<dbReference type="KEGG" id="clup:CLUP02_02956"/>
<dbReference type="FunFam" id="3.40.50.720:FF:000084">
    <property type="entry name" value="Short-chain dehydrogenase reductase"/>
    <property type="match status" value="1"/>
</dbReference>
<keyword evidence="5" id="KW-1185">Reference proteome</keyword>
<dbReference type="CDD" id="cd05233">
    <property type="entry name" value="SDR_c"/>
    <property type="match status" value="1"/>
</dbReference>
<reference evidence="4" key="1">
    <citation type="journal article" date="2021" name="Mol. Plant Microbe Interact.">
        <title>Complete Genome Sequence of the Plant-Pathogenic Fungus Colletotrichum lupini.</title>
        <authorList>
            <person name="Baroncelli R."/>
            <person name="Pensec F."/>
            <person name="Da Lio D."/>
            <person name="Boufleur T."/>
            <person name="Vicente I."/>
            <person name="Sarrocco S."/>
            <person name="Picot A."/>
            <person name="Baraldi E."/>
            <person name="Sukno S."/>
            <person name="Thon M."/>
            <person name="Le Floch G."/>
        </authorList>
    </citation>
    <scope>NUCLEOTIDE SEQUENCE</scope>
    <source>
        <strain evidence="4">IMI 504893</strain>
    </source>
</reference>
<evidence type="ECO:0000256" key="2">
    <source>
        <dbReference type="ARBA" id="ARBA00022857"/>
    </source>
</evidence>
<gene>
    <name evidence="4" type="ORF">CLUP02_02956</name>
</gene>
<keyword evidence="3" id="KW-0560">Oxidoreductase</keyword>
<dbReference type="EMBL" id="CP019474">
    <property type="protein sequence ID" value="UQC77488.1"/>
    <property type="molecule type" value="Genomic_DNA"/>
</dbReference>
<keyword evidence="2" id="KW-0521">NADP</keyword>
<protein>
    <recommendedName>
        <fullName evidence="6">Short-chain dehydrogenase</fullName>
    </recommendedName>
</protein>
<proteinExistence type="inferred from homology"/>
<evidence type="ECO:0008006" key="6">
    <source>
        <dbReference type="Google" id="ProtNLM"/>
    </source>
</evidence>
<dbReference type="GeneID" id="73336994"/>
<accession>A0A9Q8SHZ2</accession>
<organism evidence="4 5">
    <name type="scientific">Colletotrichum lupini</name>
    <dbReference type="NCBI Taxonomy" id="145971"/>
    <lineage>
        <taxon>Eukaryota</taxon>
        <taxon>Fungi</taxon>
        <taxon>Dikarya</taxon>
        <taxon>Ascomycota</taxon>
        <taxon>Pezizomycotina</taxon>
        <taxon>Sordariomycetes</taxon>
        <taxon>Hypocreomycetidae</taxon>
        <taxon>Glomerellales</taxon>
        <taxon>Glomerellaceae</taxon>
        <taxon>Colletotrichum</taxon>
        <taxon>Colletotrichum acutatum species complex</taxon>
    </lineage>
</organism>
<dbReference type="InterPro" id="IPR036291">
    <property type="entry name" value="NAD(P)-bd_dom_sf"/>
</dbReference>
<sequence>MSKYAEAFQTPKGPGDARPTALQIIQDEGLIGKLTGKTILITGANQGIGLETARALYQTGATIYLGVRSREKGEKAVADVTASIKGETSGSLDFVEMSLDDFSSVRKGAEDFLSKSNGKLNILVNNAGIMAQTKTITKDGFESQFATNHLGHFLLFQLLKPALLASATPDFASRVVVVSSMAHRASDIRFEDVNFDEKESYEPYTAYGQSKTANIYFSNEIERRYGASRNLHSTSLHPGAILTSMAASQNVDVDAIKASMGEETFNKLMSTLKNPEQGAATTVYAAVSKEWEGKGGKYLNDCAEGGSGVGGFTPATTDPGYASWAYDEEKAARLWRESCKMRYASFGRHGQRAIGGNAMDLTQISRRAGFQPAKCLHVGDPRARLFSADKSSVSATGGLHFPLVIDLYLTGSFSNNFIYKSKRVKMASDSMPPDFYVKALQFTKKVYRDEYPAIKPENSELSLAGKVVVITGASRGIGGRGIVPAFARAGAKAIVLVARDEKKLTAVAAEVKELNANVETLVYPVDMTDEAGVKALFEKVNATYGHADVLVNNAAVQKSLELITNSDPKLWMEDLTTNISGTFYPTFHFLKSLPSTSHAHIINITTITHWVVPTMSSYIIAKLATQQLNAHVAAEHPDNVTTVSVHPGMVHTDMTMDRFRPFAHDTPALVGGTAVWLCSENARFLNGRFVATNWDVEELVERKGEIEEKRLLQVDLNGQFGARQFESTHTGEVQK</sequence>
<dbReference type="GO" id="GO:0016491">
    <property type="term" value="F:oxidoreductase activity"/>
    <property type="evidence" value="ECO:0007669"/>
    <property type="project" value="UniProtKB-KW"/>
</dbReference>
<evidence type="ECO:0000256" key="3">
    <source>
        <dbReference type="ARBA" id="ARBA00023002"/>
    </source>
</evidence>
<evidence type="ECO:0000256" key="1">
    <source>
        <dbReference type="ARBA" id="ARBA00006484"/>
    </source>
</evidence>
<evidence type="ECO:0000313" key="5">
    <source>
        <dbReference type="Proteomes" id="UP000830671"/>
    </source>
</evidence>
<dbReference type="CDD" id="cd05327">
    <property type="entry name" value="retinol-DH_like_SDR_c_like"/>
    <property type="match status" value="1"/>
</dbReference>
<dbReference type="Proteomes" id="UP000830671">
    <property type="component" value="Chromosome 2"/>
</dbReference>
<dbReference type="InterPro" id="IPR002347">
    <property type="entry name" value="SDR_fam"/>
</dbReference>
<dbReference type="PRINTS" id="PR00081">
    <property type="entry name" value="GDHRDH"/>
</dbReference>
<dbReference type="SUPFAM" id="SSF51735">
    <property type="entry name" value="NAD(P)-binding Rossmann-fold domains"/>
    <property type="match status" value="2"/>
</dbReference>
<dbReference type="RefSeq" id="XP_049139127.1">
    <property type="nucleotide sequence ID" value="XM_049281984.1"/>
</dbReference>
<dbReference type="PANTHER" id="PTHR24320">
    <property type="entry name" value="RETINOL DEHYDROGENASE"/>
    <property type="match status" value="1"/>
</dbReference>
<dbReference type="AlphaFoldDB" id="A0A9Q8SHZ2"/>
<name>A0A9Q8SHZ2_9PEZI</name>
<dbReference type="PANTHER" id="PTHR24320:SF272">
    <property type="entry name" value="NAD(P)-BINDING ROSSMANN-FOLD SUPERFAMILY PROTEIN"/>
    <property type="match status" value="1"/>
</dbReference>
<comment type="similarity">
    <text evidence="1">Belongs to the short-chain dehydrogenases/reductases (SDR) family.</text>
</comment>
<dbReference type="Gene3D" id="3.40.50.720">
    <property type="entry name" value="NAD(P)-binding Rossmann-like Domain"/>
    <property type="match status" value="2"/>
</dbReference>